<dbReference type="EMBL" id="CAMXCT020001529">
    <property type="protein sequence ID" value="CAL1144292.1"/>
    <property type="molecule type" value="Genomic_DNA"/>
</dbReference>
<reference evidence="2" key="2">
    <citation type="submission" date="2024-04" db="EMBL/GenBank/DDBJ databases">
        <authorList>
            <person name="Chen Y."/>
            <person name="Shah S."/>
            <person name="Dougan E. K."/>
            <person name="Thang M."/>
            <person name="Chan C."/>
        </authorList>
    </citation>
    <scope>NUCLEOTIDE SEQUENCE [LARGE SCALE GENOMIC DNA]</scope>
</reference>
<proteinExistence type="predicted"/>
<protein>
    <submittedName>
        <fullName evidence="3">Beta-glucosidase</fullName>
    </submittedName>
</protein>
<keyword evidence="4" id="KW-1185">Reference proteome</keyword>
<dbReference type="EMBL" id="CAMXCT010001529">
    <property type="protein sequence ID" value="CAI3990917.1"/>
    <property type="molecule type" value="Genomic_DNA"/>
</dbReference>
<evidence type="ECO:0000313" key="1">
    <source>
        <dbReference type="EMBL" id="CAI3990917.1"/>
    </source>
</evidence>
<sequence length="147" mass="15435">YKARQVLATGSLLLDGPGPGAEGVAGHGRLGLGPIRRAQLFETCEDTSRLGQLYAAFSMERAASAGQNARQPFVTLAFGAGDGPQRSIRDERLFGQLGLGLALLGAPGNVVKESMDGRAETDNPEPIPHAPTLIHRQAAGLLMLYSN</sequence>
<evidence type="ECO:0000313" key="2">
    <source>
        <dbReference type="EMBL" id="CAL1144292.1"/>
    </source>
</evidence>
<dbReference type="EMBL" id="CAMXCT030001529">
    <property type="protein sequence ID" value="CAL4778229.1"/>
    <property type="molecule type" value="Genomic_DNA"/>
</dbReference>
<organism evidence="1">
    <name type="scientific">Cladocopium goreaui</name>
    <dbReference type="NCBI Taxonomy" id="2562237"/>
    <lineage>
        <taxon>Eukaryota</taxon>
        <taxon>Sar</taxon>
        <taxon>Alveolata</taxon>
        <taxon>Dinophyceae</taxon>
        <taxon>Suessiales</taxon>
        <taxon>Symbiodiniaceae</taxon>
        <taxon>Cladocopium</taxon>
    </lineage>
</organism>
<comment type="caution">
    <text evidence="1">The sequence shown here is derived from an EMBL/GenBank/DDBJ whole genome shotgun (WGS) entry which is preliminary data.</text>
</comment>
<dbReference type="Proteomes" id="UP001152797">
    <property type="component" value="Unassembled WGS sequence"/>
</dbReference>
<evidence type="ECO:0000313" key="4">
    <source>
        <dbReference type="Proteomes" id="UP001152797"/>
    </source>
</evidence>
<accession>A0A9P1CET6</accession>
<feature type="non-terminal residue" evidence="1">
    <location>
        <position position="1"/>
    </location>
</feature>
<reference evidence="1" key="1">
    <citation type="submission" date="2022-10" db="EMBL/GenBank/DDBJ databases">
        <authorList>
            <person name="Chen Y."/>
            <person name="Dougan E. K."/>
            <person name="Chan C."/>
            <person name="Rhodes N."/>
            <person name="Thang M."/>
        </authorList>
    </citation>
    <scope>NUCLEOTIDE SEQUENCE</scope>
</reference>
<name>A0A9P1CET6_9DINO</name>
<evidence type="ECO:0000313" key="3">
    <source>
        <dbReference type="EMBL" id="CAL4778229.1"/>
    </source>
</evidence>
<dbReference type="AlphaFoldDB" id="A0A9P1CET6"/>
<gene>
    <name evidence="1" type="ORF">C1SCF055_LOCUS17865</name>
</gene>